<evidence type="ECO:0000313" key="2">
    <source>
        <dbReference type="EMBL" id="DAG98002.1"/>
    </source>
</evidence>
<sequence>MFELSNIKITKSKIDDRSIESNGFWFTPVNGEFNTDGVAEFITSELESPKWLDGKTFSSLNHLFVTESQTNLFMALCPSVVIDGYSFELKYNRILGGHQLHAIKVEGEDIEEEQTETETEKVEETTETAEETTEKAEDDSKEEKTEDTKEVEEKAEEKVEEPKEKKTTARKSTKK</sequence>
<dbReference type="EMBL" id="BK035393">
    <property type="protein sequence ID" value="DAG98002.1"/>
    <property type="molecule type" value="Genomic_DNA"/>
</dbReference>
<proteinExistence type="predicted"/>
<accession>A0A8S5VTS4</accession>
<feature type="compositionally biased region" description="Basic and acidic residues" evidence="1">
    <location>
        <begin position="141"/>
        <end position="167"/>
    </location>
</feature>
<reference evidence="2" key="1">
    <citation type="journal article" date="2021" name="Proc. Natl. Acad. Sci. U.S.A.">
        <title>A Catalog of Tens of Thousands of Viruses from Human Metagenomes Reveals Hidden Associations with Chronic Diseases.</title>
        <authorList>
            <person name="Tisza M.J."/>
            <person name="Buck C.B."/>
        </authorList>
    </citation>
    <scope>NUCLEOTIDE SEQUENCE</scope>
    <source>
        <strain evidence="2">CtASH1</strain>
    </source>
</reference>
<evidence type="ECO:0000256" key="1">
    <source>
        <dbReference type="SAM" id="MobiDB-lite"/>
    </source>
</evidence>
<feature type="compositionally biased region" description="Acidic residues" evidence="1">
    <location>
        <begin position="108"/>
        <end position="117"/>
    </location>
</feature>
<feature type="compositionally biased region" description="Acidic residues" evidence="1">
    <location>
        <begin position="125"/>
        <end position="140"/>
    </location>
</feature>
<feature type="region of interest" description="Disordered" evidence="1">
    <location>
        <begin position="107"/>
        <end position="175"/>
    </location>
</feature>
<protein>
    <submittedName>
        <fullName evidence="2">Uncharacterized protein</fullName>
    </submittedName>
</protein>
<name>A0A8S5VTS4_9CAUD</name>
<organism evidence="2">
    <name type="scientific">Ackermannviridae sp</name>
    <dbReference type="NCBI Taxonomy" id="2831612"/>
    <lineage>
        <taxon>Viruses</taxon>
        <taxon>Duplodnaviria</taxon>
        <taxon>Heunggongvirae</taxon>
        <taxon>Uroviricota</taxon>
        <taxon>Caudoviricetes</taxon>
        <taxon>Pantevenvirales</taxon>
        <taxon>Ackermannviridae</taxon>
    </lineage>
</organism>